<dbReference type="GO" id="GO:0005737">
    <property type="term" value="C:cytoplasm"/>
    <property type="evidence" value="ECO:0007669"/>
    <property type="project" value="UniProtKB-SubCell"/>
</dbReference>
<dbReference type="Proteomes" id="UP000070174">
    <property type="component" value="Unassembled WGS sequence"/>
</dbReference>
<dbReference type="HAMAP" id="MF_00019">
    <property type="entry name" value="PlsX"/>
    <property type="match status" value="1"/>
</dbReference>
<dbReference type="PIRSF" id="PIRSF002465">
    <property type="entry name" value="Phsphlp_syn_PlsX"/>
    <property type="match status" value="1"/>
</dbReference>
<evidence type="ECO:0000256" key="10">
    <source>
        <dbReference type="HAMAP-Rule" id="MF_00019"/>
    </source>
</evidence>
<evidence type="ECO:0000256" key="4">
    <source>
        <dbReference type="ARBA" id="ARBA00022679"/>
    </source>
</evidence>
<dbReference type="SUPFAM" id="SSF53659">
    <property type="entry name" value="Isocitrate/Isopropylmalate dehydrogenase-like"/>
    <property type="match status" value="1"/>
</dbReference>
<keyword evidence="4 10" id="KW-0808">Transferase</keyword>
<dbReference type="PANTHER" id="PTHR30100:SF1">
    <property type="entry name" value="PHOSPHATE ACYLTRANSFERASE"/>
    <property type="match status" value="1"/>
</dbReference>
<dbReference type="NCBIfam" id="TIGR00182">
    <property type="entry name" value="plsX"/>
    <property type="match status" value="1"/>
</dbReference>
<dbReference type="UniPathway" id="UPA00085"/>
<comment type="pathway">
    <text evidence="10">Lipid metabolism; phospholipid metabolism.</text>
</comment>
<comment type="subunit">
    <text evidence="9 10">Homodimer. Probably interacts with PlsY.</text>
</comment>
<evidence type="ECO:0000256" key="8">
    <source>
        <dbReference type="ARBA" id="ARBA00024069"/>
    </source>
</evidence>
<name>A0A133PP62_9FIRM</name>
<organism evidence="11">
    <name type="scientific">Peptoniphilus harei</name>
    <dbReference type="NCBI Taxonomy" id="54005"/>
    <lineage>
        <taxon>Bacteria</taxon>
        <taxon>Bacillati</taxon>
        <taxon>Bacillota</taxon>
        <taxon>Tissierellia</taxon>
        <taxon>Tissierellales</taxon>
        <taxon>Peptoniphilaceae</taxon>
        <taxon>Peptoniphilus</taxon>
    </lineage>
</organism>
<evidence type="ECO:0000256" key="5">
    <source>
        <dbReference type="ARBA" id="ARBA00023098"/>
    </source>
</evidence>
<dbReference type="GO" id="GO:0006633">
    <property type="term" value="P:fatty acid biosynthetic process"/>
    <property type="evidence" value="ECO:0007669"/>
    <property type="project" value="UniProtKB-UniRule"/>
</dbReference>
<evidence type="ECO:0000256" key="2">
    <source>
        <dbReference type="ARBA" id="ARBA00022490"/>
    </source>
</evidence>
<accession>A0A133PP62</accession>
<keyword evidence="3 10" id="KW-0444">Lipid biosynthesis</keyword>
<comment type="subcellular location">
    <subcellularLocation>
        <location evidence="10">Cytoplasm</location>
    </subcellularLocation>
    <text evidence="10">Associated with the membrane possibly through PlsY.</text>
</comment>
<reference evidence="11 12" key="1">
    <citation type="submission" date="2016-01" db="EMBL/GenBank/DDBJ databases">
        <authorList>
            <person name="Oliw E.H."/>
        </authorList>
    </citation>
    <scope>NUCLEOTIDE SEQUENCE [LARGE SCALE GENOMIC DNA]</scope>
    <source>
        <strain evidence="11 12">CMW7756A</strain>
    </source>
</reference>
<evidence type="ECO:0000313" key="12">
    <source>
        <dbReference type="Proteomes" id="UP000070174"/>
    </source>
</evidence>
<evidence type="ECO:0000256" key="3">
    <source>
        <dbReference type="ARBA" id="ARBA00022516"/>
    </source>
</evidence>
<dbReference type="GO" id="GO:0008654">
    <property type="term" value="P:phospholipid biosynthetic process"/>
    <property type="evidence" value="ECO:0007669"/>
    <property type="project" value="UniProtKB-KW"/>
</dbReference>
<dbReference type="InterPro" id="IPR003664">
    <property type="entry name" value="FA_synthesis"/>
</dbReference>
<comment type="similarity">
    <text evidence="10">Belongs to the PlsX family.</text>
</comment>
<comment type="function">
    <text evidence="10">Catalyzes the reversible formation of acyl-phosphate (acyl-PO(4)) from acyl-[acyl-carrier-protein] (acyl-ACP). This enzyme utilizes acyl-ACP as fatty acyl donor, but not acyl-CoA.</text>
</comment>
<dbReference type="Pfam" id="PF02504">
    <property type="entry name" value="FA_synthesis"/>
    <property type="match status" value="1"/>
</dbReference>
<dbReference type="EMBL" id="LRQE01000025">
    <property type="protein sequence ID" value="KXA30428.1"/>
    <property type="molecule type" value="Genomic_DNA"/>
</dbReference>
<keyword evidence="2 10" id="KW-0963">Cytoplasm</keyword>
<dbReference type="EC" id="2.3.1.274" evidence="8 10"/>
<dbReference type="GO" id="GO:0043811">
    <property type="term" value="F:phosphate:acyl-[acyl carrier protein] acyltransferase activity"/>
    <property type="evidence" value="ECO:0007669"/>
    <property type="project" value="UniProtKB-UniRule"/>
</dbReference>
<sequence length="331" mass="36252">MEVEMKLIFDINGGDNKAEIIKGAIDASNEFNKEIILVGREDFIKENLQGLDYDKDKVEIVDASENIENNEEPVLALRKKKDSSIVKAMTLLKEKKAQALISAGSTGALLGGGIFIVGRIKGIKRGVLPTLIPGLKSNTLVIDSGANMDTNPELLEEFAILGDVFLREYYKIENPKIGLLNVGVEEGKGNALYKEAYQRLKDSDLNFVGNVEAREIMDNDVDLLVCDGFDGNVLLKSIEGVVEFATKSLFHGISTSNLEDKSKKAFTEFLMKKFKNLDAKEVGGTILLGIDGNIIKAHGNSDARAIKNAAKYAIDIVESNIVDKIKDKVEK</sequence>
<comment type="catalytic activity">
    <reaction evidence="1 10">
        <text>a fatty acyl-[ACP] + phosphate = an acyl phosphate + holo-[ACP]</text>
        <dbReference type="Rhea" id="RHEA:42292"/>
        <dbReference type="Rhea" id="RHEA-COMP:9685"/>
        <dbReference type="Rhea" id="RHEA-COMP:14125"/>
        <dbReference type="ChEBI" id="CHEBI:43474"/>
        <dbReference type="ChEBI" id="CHEBI:59918"/>
        <dbReference type="ChEBI" id="CHEBI:64479"/>
        <dbReference type="ChEBI" id="CHEBI:138651"/>
        <dbReference type="EC" id="2.3.1.274"/>
    </reaction>
</comment>
<evidence type="ECO:0000256" key="9">
    <source>
        <dbReference type="ARBA" id="ARBA00046608"/>
    </source>
</evidence>
<proteinExistence type="inferred from homology"/>
<dbReference type="AlphaFoldDB" id="A0A133PP62"/>
<gene>
    <name evidence="10" type="primary">plsX</name>
    <name evidence="11" type="ORF">HMPREF3229_00891</name>
</gene>
<dbReference type="PANTHER" id="PTHR30100">
    <property type="entry name" value="FATTY ACID/PHOSPHOLIPID SYNTHESIS PROTEIN PLSX"/>
    <property type="match status" value="1"/>
</dbReference>
<evidence type="ECO:0000256" key="1">
    <source>
        <dbReference type="ARBA" id="ARBA00001232"/>
    </source>
</evidence>
<evidence type="ECO:0000256" key="6">
    <source>
        <dbReference type="ARBA" id="ARBA00023209"/>
    </source>
</evidence>
<dbReference type="Gene3D" id="3.40.718.10">
    <property type="entry name" value="Isopropylmalate Dehydrogenase"/>
    <property type="match status" value="1"/>
</dbReference>
<protein>
    <recommendedName>
        <fullName evidence="8 10">Phosphate acyltransferase</fullName>
        <ecNumber evidence="8 10">2.3.1.274</ecNumber>
    </recommendedName>
    <alternativeName>
        <fullName evidence="10">Acyl-ACP phosphotransacylase</fullName>
    </alternativeName>
    <alternativeName>
        <fullName evidence="10">Acyl-[acyl-carrier-protein]--phosphate acyltransferase</fullName>
    </alternativeName>
    <alternativeName>
        <fullName evidence="10">Phosphate-acyl-ACP acyltransferase</fullName>
    </alternativeName>
</protein>
<evidence type="ECO:0000256" key="7">
    <source>
        <dbReference type="ARBA" id="ARBA00023264"/>
    </source>
</evidence>
<keyword evidence="6 10" id="KW-0594">Phospholipid biosynthesis</keyword>
<dbReference type="InterPro" id="IPR012281">
    <property type="entry name" value="Phospholipid_synth_PlsX-like"/>
</dbReference>
<comment type="caution">
    <text evidence="11">The sequence shown here is derived from an EMBL/GenBank/DDBJ whole genome shotgun (WGS) entry which is preliminary data.</text>
</comment>
<evidence type="ECO:0000313" key="11">
    <source>
        <dbReference type="EMBL" id="KXA30428.1"/>
    </source>
</evidence>
<dbReference type="PATRIC" id="fig|54005.3.peg.876"/>
<keyword evidence="7 10" id="KW-1208">Phospholipid metabolism</keyword>
<keyword evidence="5 10" id="KW-0443">Lipid metabolism</keyword>